<name>A0A498JFN9_MALDO</name>
<dbReference type="EMBL" id="RDQH01000334">
    <property type="protein sequence ID" value="RXH92653.1"/>
    <property type="molecule type" value="Genomic_DNA"/>
</dbReference>
<reference evidence="1 2" key="1">
    <citation type="submission" date="2018-10" db="EMBL/GenBank/DDBJ databases">
        <title>A high-quality apple genome assembly.</title>
        <authorList>
            <person name="Hu J."/>
        </authorList>
    </citation>
    <scope>NUCLEOTIDE SEQUENCE [LARGE SCALE GENOMIC DNA]</scope>
    <source>
        <strain evidence="2">cv. HFTH1</strain>
        <tissue evidence="1">Young leaf</tissue>
    </source>
</reference>
<organism evidence="1 2">
    <name type="scientific">Malus domestica</name>
    <name type="common">Apple</name>
    <name type="synonym">Pyrus malus</name>
    <dbReference type="NCBI Taxonomy" id="3750"/>
    <lineage>
        <taxon>Eukaryota</taxon>
        <taxon>Viridiplantae</taxon>
        <taxon>Streptophyta</taxon>
        <taxon>Embryophyta</taxon>
        <taxon>Tracheophyta</taxon>
        <taxon>Spermatophyta</taxon>
        <taxon>Magnoliopsida</taxon>
        <taxon>eudicotyledons</taxon>
        <taxon>Gunneridae</taxon>
        <taxon>Pentapetalae</taxon>
        <taxon>rosids</taxon>
        <taxon>fabids</taxon>
        <taxon>Rosales</taxon>
        <taxon>Rosaceae</taxon>
        <taxon>Amygdaloideae</taxon>
        <taxon>Maleae</taxon>
        <taxon>Malus</taxon>
    </lineage>
</organism>
<evidence type="ECO:0000313" key="2">
    <source>
        <dbReference type="Proteomes" id="UP000290289"/>
    </source>
</evidence>
<comment type="caution">
    <text evidence="1">The sequence shown here is derived from an EMBL/GenBank/DDBJ whole genome shotgun (WGS) entry which is preliminary data.</text>
</comment>
<dbReference type="Proteomes" id="UP000290289">
    <property type="component" value="Chromosome 8"/>
</dbReference>
<sequence>MASRTFLAIAKLKAFPIFPSGMRHMPGNIRDKTTIFQKRNQLQTGLASEMTCFPKQKKGKEKYLFVVGNQKE</sequence>
<proteinExistence type="predicted"/>
<dbReference type="AlphaFoldDB" id="A0A498JFN9"/>
<protein>
    <submittedName>
        <fullName evidence="1">Uncharacterized protein</fullName>
    </submittedName>
</protein>
<gene>
    <name evidence="1" type="ORF">DVH24_033549</name>
</gene>
<keyword evidence="2" id="KW-1185">Reference proteome</keyword>
<evidence type="ECO:0000313" key="1">
    <source>
        <dbReference type="EMBL" id="RXH92653.1"/>
    </source>
</evidence>
<accession>A0A498JFN9</accession>